<dbReference type="SUPFAM" id="SSF53955">
    <property type="entry name" value="Lysozyme-like"/>
    <property type="match status" value="1"/>
</dbReference>
<feature type="domain" description="Murein transglycosylase-C N-terminal" evidence="4">
    <location>
        <begin position="61"/>
        <end position="114"/>
    </location>
</feature>
<dbReference type="Proteomes" id="UP000824236">
    <property type="component" value="Unassembled WGS sequence"/>
</dbReference>
<evidence type="ECO:0000259" key="3">
    <source>
        <dbReference type="Pfam" id="PF01464"/>
    </source>
</evidence>
<evidence type="ECO:0000313" key="6">
    <source>
        <dbReference type="Proteomes" id="UP000824236"/>
    </source>
</evidence>
<dbReference type="InterPro" id="IPR024570">
    <property type="entry name" value="Murein_transglycosylaseC_N"/>
</dbReference>
<dbReference type="AlphaFoldDB" id="A0A9E2KD83"/>
<sequence>MMWLIVCGLPVQAQTTKQELDSLVDGFNMRMAAEINAFEHYADSVKEAYQAYLEKATAEFNRYTNKIQKIWGGDSIILDSRYEWVEYSNDFQARSIVNFEQGNARVEVAVDLDASQEEIDEKLTEALYRLMVSRGSTCPYPSQVDQSRPITKNPVLDGLLDLSGYHLDSAAAKGKELRYSATAAKKMPPQPVVRGGELGIPRRTDTSRHSPKDKPLARTKLEKEKGKLADEKQTNEKETIAYQVARQSRKSVTQVTGEDGRKRKVVHIQMPLVHDNLSKSAALYKDIVRKYSERFCIEQPLIFAVIEQESAFNPEAVSSAPAYGLMQLVPTSGGVHAYSFVYGVEKVPTKSYLFDPERNIELGTAYLRILYNMFDRVNDSDCRRLCVIAGYNTGAGNVSRAFIGSTRLSNAYDEINKFSYRQLYRHLTHHLNTAEARNYVKGVTKRREKYIKK</sequence>
<dbReference type="InterPro" id="IPR008258">
    <property type="entry name" value="Transglycosylase_SLT_dom_1"/>
</dbReference>
<dbReference type="InterPro" id="IPR000189">
    <property type="entry name" value="Transglyc_AS"/>
</dbReference>
<dbReference type="EMBL" id="JAHLFO010000003">
    <property type="protein sequence ID" value="MBU3812947.1"/>
    <property type="molecule type" value="Genomic_DNA"/>
</dbReference>
<dbReference type="PANTHER" id="PTHR37423:SF2">
    <property type="entry name" value="MEMBRANE-BOUND LYTIC MUREIN TRANSGLYCOSYLASE C"/>
    <property type="match status" value="1"/>
</dbReference>
<evidence type="ECO:0000259" key="4">
    <source>
        <dbReference type="Pfam" id="PF11873"/>
    </source>
</evidence>
<dbReference type="GO" id="GO:0016020">
    <property type="term" value="C:membrane"/>
    <property type="evidence" value="ECO:0007669"/>
    <property type="project" value="InterPro"/>
</dbReference>
<dbReference type="Gene3D" id="1.10.530.10">
    <property type="match status" value="1"/>
</dbReference>
<accession>A0A9E2KD83</accession>
<organism evidence="5 6">
    <name type="scientific">Candidatus Bacteroides intestinipullorum</name>
    <dbReference type="NCBI Taxonomy" id="2838471"/>
    <lineage>
        <taxon>Bacteria</taxon>
        <taxon>Pseudomonadati</taxon>
        <taxon>Bacteroidota</taxon>
        <taxon>Bacteroidia</taxon>
        <taxon>Bacteroidales</taxon>
        <taxon>Bacteroidaceae</taxon>
        <taxon>Bacteroides</taxon>
    </lineage>
</organism>
<dbReference type="CDD" id="cd16893">
    <property type="entry name" value="LT_MltC_MltE"/>
    <property type="match status" value="1"/>
</dbReference>
<gene>
    <name evidence="5" type="ORF">H9791_00355</name>
</gene>
<dbReference type="Pfam" id="PF01464">
    <property type="entry name" value="SLT"/>
    <property type="match status" value="1"/>
</dbReference>
<evidence type="ECO:0000313" key="5">
    <source>
        <dbReference type="EMBL" id="MBU3812947.1"/>
    </source>
</evidence>
<comment type="similarity">
    <text evidence="1">Belongs to the transglycosylase Slt family.</text>
</comment>
<evidence type="ECO:0000256" key="1">
    <source>
        <dbReference type="ARBA" id="ARBA00007734"/>
    </source>
</evidence>
<dbReference type="InterPro" id="IPR023346">
    <property type="entry name" value="Lysozyme-like_dom_sf"/>
</dbReference>
<proteinExistence type="inferred from homology"/>
<dbReference type="GO" id="GO:0008933">
    <property type="term" value="F:peptidoglycan lytic transglycosylase activity"/>
    <property type="evidence" value="ECO:0007669"/>
    <property type="project" value="InterPro"/>
</dbReference>
<evidence type="ECO:0000256" key="2">
    <source>
        <dbReference type="SAM" id="MobiDB-lite"/>
    </source>
</evidence>
<dbReference type="GO" id="GO:0000270">
    <property type="term" value="P:peptidoglycan metabolic process"/>
    <property type="evidence" value="ECO:0007669"/>
    <property type="project" value="InterPro"/>
</dbReference>
<dbReference type="PANTHER" id="PTHR37423">
    <property type="entry name" value="SOLUBLE LYTIC MUREIN TRANSGLYCOSYLASE-RELATED"/>
    <property type="match status" value="1"/>
</dbReference>
<protein>
    <submittedName>
        <fullName evidence="5">DUF3393 domain-containing protein</fullName>
    </submittedName>
</protein>
<reference evidence="5" key="2">
    <citation type="submission" date="2021-04" db="EMBL/GenBank/DDBJ databases">
        <authorList>
            <person name="Gilroy R."/>
        </authorList>
    </citation>
    <scope>NUCLEOTIDE SEQUENCE</scope>
    <source>
        <strain evidence="5">B3-3758</strain>
    </source>
</reference>
<dbReference type="PROSITE" id="PS00922">
    <property type="entry name" value="TRANSGLYCOSYLASE"/>
    <property type="match status" value="1"/>
</dbReference>
<feature type="region of interest" description="Disordered" evidence="2">
    <location>
        <begin position="182"/>
        <end position="238"/>
    </location>
</feature>
<feature type="compositionally biased region" description="Basic and acidic residues" evidence="2">
    <location>
        <begin position="200"/>
        <end position="238"/>
    </location>
</feature>
<name>A0A9E2KD83_9BACE</name>
<dbReference type="Pfam" id="PF11873">
    <property type="entry name" value="Mltc_N"/>
    <property type="match status" value="1"/>
</dbReference>
<comment type="caution">
    <text evidence="5">The sequence shown here is derived from an EMBL/GenBank/DDBJ whole genome shotgun (WGS) entry which is preliminary data.</text>
</comment>
<feature type="domain" description="Transglycosylase SLT" evidence="3">
    <location>
        <begin position="288"/>
        <end position="402"/>
    </location>
</feature>
<reference evidence="5" key="1">
    <citation type="journal article" date="2021" name="PeerJ">
        <title>Extensive microbial diversity within the chicken gut microbiome revealed by metagenomics and culture.</title>
        <authorList>
            <person name="Gilroy R."/>
            <person name="Ravi A."/>
            <person name="Getino M."/>
            <person name="Pursley I."/>
            <person name="Horton D.L."/>
            <person name="Alikhan N.F."/>
            <person name="Baker D."/>
            <person name="Gharbi K."/>
            <person name="Hall N."/>
            <person name="Watson M."/>
            <person name="Adriaenssens E.M."/>
            <person name="Foster-Nyarko E."/>
            <person name="Jarju S."/>
            <person name="Secka A."/>
            <person name="Antonio M."/>
            <person name="Oren A."/>
            <person name="Chaudhuri R.R."/>
            <person name="La Ragione R."/>
            <person name="Hildebrand F."/>
            <person name="Pallen M.J."/>
        </authorList>
    </citation>
    <scope>NUCLEOTIDE SEQUENCE</scope>
    <source>
        <strain evidence="5">B3-3758</strain>
    </source>
</reference>